<organism evidence="3 4">
    <name type="scientific">candidate division WOR-1 bacterium RIFOXYC2_FULL_41_25</name>
    <dbReference type="NCBI Taxonomy" id="1802586"/>
    <lineage>
        <taxon>Bacteria</taxon>
        <taxon>Bacillati</taxon>
        <taxon>Saganbacteria</taxon>
    </lineage>
</organism>
<dbReference type="Pfam" id="PF13635">
    <property type="entry name" value="DUF4143"/>
    <property type="match status" value="1"/>
</dbReference>
<proteinExistence type="predicted"/>
<evidence type="ECO:0008006" key="5">
    <source>
        <dbReference type="Google" id="ProtNLM"/>
    </source>
</evidence>
<feature type="domain" description="DUF4143" evidence="2">
    <location>
        <begin position="223"/>
        <end position="387"/>
    </location>
</feature>
<dbReference type="PANTHER" id="PTHR33295">
    <property type="entry name" value="ATPASE"/>
    <property type="match status" value="1"/>
</dbReference>
<gene>
    <name evidence="3" type="ORF">A2462_07470</name>
</gene>
<dbReference type="InterPro" id="IPR041682">
    <property type="entry name" value="AAA_14"/>
</dbReference>
<dbReference type="EMBL" id="MEUI01000038">
    <property type="protein sequence ID" value="OGC33249.1"/>
    <property type="molecule type" value="Genomic_DNA"/>
</dbReference>
<reference evidence="3 4" key="1">
    <citation type="journal article" date="2016" name="Nat. Commun.">
        <title>Thousands of microbial genomes shed light on interconnected biogeochemical processes in an aquifer system.</title>
        <authorList>
            <person name="Anantharaman K."/>
            <person name="Brown C.T."/>
            <person name="Hug L.A."/>
            <person name="Sharon I."/>
            <person name="Castelle C.J."/>
            <person name="Probst A.J."/>
            <person name="Thomas B.C."/>
            <person name="Singh A."/>
            <person name="Wilkins M.J."/>
            <person name="Karaoz U."/>
            <person name="Brodie E.L."/>
            <person name="Williams K.H."/>
            <person name="Hubbard S.S."/>
            <person name="Banfield J.F."/>
        </authorList>
    </citation>
    <scope>NUCLEOTIDE SEQUENCE [LARGE SCALE GENOMIC DNA]</scope>
</reference>
<accession>A0A1F4TKZ2</accession>
<sequence length="457" mass="52095">MFDRKIEKQLQEWKDRHSRKPLILRGARQTGKTTIIRKFSSSFKVFIELNLEKDSIKRLFQEIKDISLLIQSIEAVVNQKIIPGETLLFLDEIQNSPNAIKLLRYFHEELPALHVVGAGSLLEVRMKKEGWSFPVGRVEFLYLYPVNFEEFLLALKEKIVIEYLLAYKLPTAVPAAINDKLVNLLADYMIVGGMPEAVKEYLDSRSFVAVRKKQEALVQSFREDFVKYSSPSEVEYLKLLWDKIPFEIGARLNYSRLAGGNAKSRNIANAFDIMHEAMLVERIFPTTAITLPLVKKNKSAPKAVFLDIGLCTHALNLTRDQVKEKVINPTYVGGLLEAFVGQELLAGNPYDRSQLYFWLREEKGSVAELDFVLQPGSELLPVEIKAGSQGSLKSLHQFLAKSKKKVGIRVYNGEPEFREFAVNLSTGQAIKYSLLSLPAYLIFRLVDLYRESCCHEN</sequence>
<name>A0A1F4TKZ2_UNCSA</name>
<dbReference type="Pfam" id="PF13173">
    <property type="entry name" value="AAA_14"/>
    <property type="match status" value="1"/>
</dbReference>
<dbReference type="AlphaFoldDB" id="A0A1F4TKZ2"/>
<dbReference type="SUPFAM" id="SSF52540">
    <property type="entry name" value="P-loop containing nucleoside triphosphate hydrolases"/>
    <property type="match status" value="1"/>
</dbReference>
<dbReference type="Gene3D" id="3.40.50.300">
    <property type="entry name" value="P-loop containing nucleotide triphosphate hydrolases"/>
    <property type="match status" value="1"/>
</dbReference>
<evidence type="ECO:0000259" key="1">
    <source>
        <dbReference type="Pfam" id="PF13173"/>
    </source>
</evidence>
<dbReference type="InterPro" id="IPR025420">
    <property type="entry name" value="DUF4143"/>
</dbReference>
<dbReference type="PANTHER" id="PTHR33295:SF7">
    <property type="entry name" value="ATPASE"/>
    <property type="match status" value="1"/>
</dbReference>
<dbReference type="Proteomes" id="UP000177309">
    <property type="component" value="Unassembled WGS sequence"/>
</dbReference>
<comment type="caution">
    <text evidence="3">The sequence shown here is derived from an EMBL/GenBank/DDBJ whole genome shotgun (WGS) entry which is preliminary data.</text>
</comment>
<evidence type="ECO:0000313" key="4">
    <source>
        <dbReference type="Proteomes" id="UP000177309"/>
    </source>
</evidence>
<evidence type="ECO:0000259" key="2">
    <source>
        <dbReference type="Pfam" id="PF13635"/>
    </source>
</evidence>
<feature type="domain" description="AAA" evidence="1">
    <location>
        <begin position="19"/>
        <end position="152"/>
    </location>
</feature>
<dbReference type="InterPro" id="IPR027417">
    <property type="entry name" value="P-loop_NTPase"/>
</dbReference>
<evidence type="ECO:0000313" key="3">
    <source>
        <dbReference type="EMBL" id="OGC33249.1"/>
    </source>
</evidence>
<protein>
    <recommendedName>
        <fullName evidence="5">AAA+ ATPase domain-containing protein</fullName>
    </recommendedName>
</protein>